<dbReference type="EMBL" id="DMVW01000204">
    <property type="protein sequence ID" value="HAR54398.1"/>
    <property type="molecule type" value="Genomic_DNA"/>
</dbReference>
<name>A0A348WIN6_9RHOB</name>
<dbReference type="AlphaFoldDB" id="A0A348WIN6"/>
<reference evidence="1 2" key="1">
    <citation type="journal article" date="2018" name="Nat. Biotechnol.">
        <title>A standardized bacterial taxonomy based on genome phylogeny substantially revises the tree of life.</title>
        <authorList>
            <person name="Parks D.H."/>
            <person name="Chuvochina M."/>
            <person name="Waite D.W."/>
            <person name="Rinke C."/>
            <person name="Skarshewski A."/>
            <person name="Chaumeil P.A."/>
            <person name="Hugenholtz P."/>
        </authorList>
    </citation>
    <scope>NUCLEOTIDE SEQUENCE [LARGE SCALE GENOMIC DNA]</scope>
    <source>
        <strain evidence="1">UBA9169</strain>
    </source>
</reference>
<dbReference type="RefSeq" id="WP_339854255.1">
    <property type="nucleotide sequence ID" value="NZ_CAXAXR010000008.1"/>
</dbReference>
<protein>
    <submittedName>
        <fullName evidence="1">DUF3726 domain-containing protein</fullName>
    </submittedName>
</protein>
<evidence type="ECO:0000313" key="2">
    <source>
        <dbReference type="Proteomes" id="UP000264719"/>
    </source>
</evidence>
<accession>A0A348WIN6</accession>
<gene>
    <name evidence="1" type="ORF">DCS45_21365</name>
</gene>
<organism evidence="1 2">
    <name type="scientific">Roseovarius nubinhibens</name>
    <dbReference type="NCBI Taxonomy" id="314263"/>
    <lineage>
        <taxon>Bacteria</taxon>
        <taxon>Pseudomonadati</taxon>
        <taxon>Pseudomonadota</taxon>
        <taxon>Alphaproteobacteria</taxon>
        <taxon>Rhodobacterales</taxon>
        <taxon>Roseobacteraceae</taxon>
        <taxon>Roseovarius</taxon>
    </lineage>
</organism>
<evidence type="ECO:0000313" key="1">
    <source>
        <dbReference type="EMBL" id="HAR54398.1"/>
    </source>
</evidence>
<comment type="caution">
    <text evidence="1">The sequence shown here is derived from an EMBL/GenBank/DDBJ whole genome shotgun (WGS) entry which is preliminary data.</text>
</comment>
<proteinExistence type="predicted"/>
<dbReference type="Proteomes" id="UP000264719">
    <property type="component" value="Unassembled WGS sequence"/>
</dbReference>
<sequence>MSWSLGEIEGLAKKATRGAGYSWGLAEEAGRATRWLCAMGLDGAAALAQVLAACDRAEPSMIRPARLAAPWAARGGRLCPISAGATLCDLAETLAAGEVITLEDVIEPLLLYPFVAAAAEMTGTGLRLSYEGVTITRFERCSYLSAADPRRPLAALVEVARADSAPRGLPVRRAWRGHIEPGDAARLGAMAHRTYAPDTEASRLAGAGAGLTDND</sequence>
<dbReference type="InterPro" id="IPR022201">
    <property type="entry name" value="DUF3726"/>
</dbReference>
<dbReference type="Pfam" id="PF12525">
    <property type="entry name" value="DUF3726"/>
    <property type="match status" value="1"/>
</dbReference>